<protein>
    <submittedName>
        <fullName evidence="10">Uncharacterized protein LOC109476932</fullName>
    </submittedName>
</protein>
<dbReference type="Pfam" id="PF00094">
    <property type="entry name" value="VWD"/>
    <property type="match status" value="1"/>
</dbReference>
<dbReference type="SUPFAM" id="SSF56436">
    <property type="entry name" value="C-type lectin-like"/>
    <property type="match status" value="2"/>
</dbReference>
<dbReference type="PROSITE" id="PS00615">
    <property type="entry name" value="C_TYPE_LECTIN_1"/>
    <property type="match status" value="2"/>
</dbReference>
<dbReference type="PRINTS" id="PR00023">
    <property type="entry name" value="ZPELLUCIDA"/>
</dbReference>
<dbReference type="InterPro" id="IPR001507">
    <property type="entry name" value="ZP_dom"/>
</dbReference>
<dbReference type="Pfam" id="PF08742">
    <property type="entry name" value="C8"/>
    <property type="match status" value="1"/>
</dbReference>
<feature type="domain" description="VWFD" evidence="8">
    <location>
        <begin position="490"/>
        <end position="671"/>
    </location>
</feature>
<dbReference type="SMART" id="SM00060">
    <property type="entry name" value="FN3"/>
    <property type="match status" value="1"/>
</dbReference>
<dbReference type="Gene3D" id="2.60.40.4100">
    <property type="entry name" value="Zona pellucida, ZP-C domain"/>
    <property type="match status" value="1"/>
</dbReference>
<dbReference type="Gene3D" id="2.60.40.10">
    <property type="entry name" value="Immunoglobulins"/>
    <property type="match status" value="1"/>
</dbReference>
<dbReference type="InterPro" id="IPR055356">
    <property type="entry name" value="ZP-N"/>
</dbReference>
<dbReference type="Pfam" id="PF00041">
    <property type="entry name" value="fn3"/>
    <property type="match status" value="1"/>
</dbReference>
<dbReference type="OrthoDB" id="2142040at2759"/>
<evidence type="ECO:0000259" key="5">
    <source>
        <dbReference type="PROSITE" id="PS50041"/>
    </source>
</evidence>
<evidence type="ECO:0000313" key="9">
    <source>
        <dbReference type="Proteomes" id="UP000515135"/>
    </source>
</evidence>
<feature type="domain" description="C-type lectin" evidence="5">
    <location>
        <begin position="38"/>
        <end position="154"/>
    </location>
</feature>
<keyword evidence="9" id="KW-1185">Reference proteome</keyword>
<dbReference type="Pfam" id="PF00059">
    <property type="entry name" value="Lectin_C"/>
    <property type="match status" value="2"/>
</dbReference>
<dbReference type="CDD" id="cd00063">
    <property type="entry name" value="FN3"/>
    <property type="match status" value="1"/>
</dbReference>
<dbReference type="Pfam" id="PF23344">
    <property type="entry name" value="ZP-N"/>
    <property type="match status" value="1"/>
</dbReference>
<evidence type="ECO:0000256" key="4">
    <source>
        <dbReference type="SAM" id="SignalP"/>
    </source>
</evidence>
<dbReference type="RefSeq" id="XP_019633508.1">
    <property type="nucleotide sequence ID" value="XM_019777949.1"/>
</dbReference>
<dbReference type="PROSITE" id="PS51233">
    <property type="entry name" value="VWFD"/>
    <property type="match status" value="1"/>
</dbReference>
<keyword evidence="3" id="KW-0812">Transmembrane</keyword>
<dbReference type="SUPFAM" id="SSF49265">
    <property type="entry name" value="Fibronectin type III"/>
    <property type="match status" value="1"/>
</dbReference>
<dbReference type="InterPro" id="IPR018378">
    <property type="entry name" value="C-type_lectin_CS"/>
</dbReference>
<keyword evidence="1" id="KW-1015">Disulfide bond</keyword>
<dbReference type="PANTHER" id="PTHR11339">
    <property type="entry name" value="EXTRACELLULAR MATRIX GLYCOPROTEIN RELATED"/>
    <property type="match status" value="1"/>
</dbReference>
<dbReference type="InterPro" id="IPR050780">
    <property type="entry name" value="Mucin_vWF_Thrombospondin_sf"/>
</dbReference>
<evidence type="ECO:0000256" key="1">
    <source>
        <dbReference type="ARBA" id="ARBA00023157"/>
    </source>
</evidence>
<dbReference type="Gene3D" id="2.60.40.3210">
    <property type="entry name" value="Zona pellucida, ZP-N domain"/>
    <property type="match status" value="1"/>
</dbReference>
<sequence>MASPCASGFWMWVVMVLTATTATVTGQGTCPIAGYASFNGVCYKDFPDPKTYDEAKQTCAADGGLLAMPKNSAANTYIHNLGGAGVRWIGLTDTDREGRWVFADGQTLASSGYTNWNSGEPNDAGRIEDCAELYGSTHGWNDAQCSLAKGFICQLVFTANPQWVDVFSTVKGTGQTVYDAWRTNGQVSHNKCPVVDQWESLNIQRVKVVLESSEGNRELIFDGRNTDRFNWFSKSRLLSSPWNDISAEPQNVFSIEGSQHVKRSFHINRNWGGCPQDAGWLAVADIGPRGICEWERAPEDQLPYIRFSKTTGYANYNGGDIATADRMVIYIDTPGKNVLCSCPAGQSLSEDGTRCEGCPKAGYSSLNRVCYKDFPDPKTYDEAKQTCAADGGLLAMPKNSAANTYIHNLGGAGVRWIGLTDTDREGRWVFADGQTLASSGYTNWNSGEPNDAGRIEDCAELYGSTHGWNDAQCSLAKGFICQLECAEEKAICSAWGDPHFTTFDGNTHHFQGPCRYTFAKDCGNSSDFDVEVQQVPSTWNPTVSYVRSVYVTAYGYEIGILQGKVVTVTGPPPTPPFTATPPFSLATGRIEVTLSGMYVRVELTELCVVILYDGVERVEVKIPSSYQNMMCGLCGNYNGIRNDDFELPNGNIVSNVNEFGNGWETGSNACSGDRPTGEPPTEGPCDPNYTDPCNVLTDTNGPFAACHGVVDPQIYLNSCVFDQCATQGQGGFLCANLKAYYATCRGAGVSPFDWRTPDLCHSRCSIKTTDTTYRYRWDVPQLTGTRFTFEVSVNNDAHIGLSPVNNDVADMYEIVIGGWTNTRSAIRRIPQGPDLTNVPTPAINSPTEFRTFWINWASDGTISVRKGGVAEPFMSWRDPNPLRVSYAGYSTGWGSTGRWKFCSTEGISGLTIDDAGIGHLIVSWTVVGNLPVSRYRLRYQPADGSVSYQDLSPAPEVGATLATVQGLQPDTEYTFTLTSFDEDDQPNGEINGTYTTDSVVVNVQCDQDSMSLSIPRAALLAVNVEDLHLLDPDCGATEDEDVFKLETHLQECGTRQETSGDDKFIFSNEVIANQVTHDNGAVRGQPVNLPFHCEFLRQRVVSGRAIMYNIPPPRLRIVDANNSFTIEMHMYTSEDFVATYESSDFPVQVVPSDRLHFGLSVASPLDNLELFARDCVSTPTTNPDDTPSVNIIDDGCQVDQTLQKDDDLSNDKALYYSVDAFTFPNALNPSLVYFHCTMIICFKDDPDSRCKQGCIPPARRRRAVSDGTEGRVRRESSRDHEAKITQGPFKVQSGEGAGPAGVPLGTAVGAAVGVAGIMVLLIVAVVLAKKRGGLTLRRKKRDDDTVGLDNYAYQAWGKMNKTGIADTKA</sequence>
<dbReference type="InterPro" id="IPR016187">
    <property type="entry name" value="CTDL_fold"/>
</dbReference>
<dbReference type="InterPro" id="IPR036116">
    <property type="entry name" value="FN3_sf"/>
</dbReference>
<dbReference type="PANTHER" id="PTHR11339:SF373">
    <property type="entry name" value="VWFD DOMAIN-CONTAINING PROTEIN"/>
    <property type="match status" value="1"/>
</dbReference>
<dbReference type="KEGG" id="bbel:109476932"/>
<dbReference type="GO" id="GO:0031012">
    <property type="term" value="C:extracellular matrix"/>
    <property type="evidence" value="ECO:0007669"/>
    <property type="project" value="TreeGrafter"/>
</dbReference>
<dbReference type="InterPro" id="IPR016186">
    <property type="entry name" value="C-type_lectin-like/link_sf"/>
</dbReference>
<evidence type="ECO:0000313" key="10">
    <source>
        <dbReference type="RefSeq" id="XP_019633508.1"/>
    </source>
</evidence>
<dbReference type="GO" id="GO:0005615">
    <property type="term" value="C:extracellular space"/>
    <property type="evidence" value="ECO:0007669"/>
    <property type="project" value="TreeGrafter"/>
</dbReference>
<proteinExistence type="predicted"/>
<dbReference type="SMART" id="SM00034">
    <property type="entry name" value="CLECT"/>
    <property type="match status" value="2"/>
</dbReference>
<evidence type="ECO:0000259" key="6">
    <source>
        <dbReference type="PROSITE" id="PS50853"/>
    </source>
</evidence>
<keyword evidence="2" id="KW-0325">Glycoprotein</keyword>
<feature type="chain" id="PRO_5028175618" evidence="4">
    <location>
        <begin position="27"/>
        <end position="1369"/>
    </location>
</feature>
<dbReference type="InterPro" id="IPR001304">
    <property type="entry name" value="C-type_lectin-like"/>
</dbReference>
<dbReference type="InterPro" id="IPR055355">
    <property type="entry name" value="ZP-C"/>
</dbReference>
<dbReference type="InterPro" id="IPR042235">
    <property type="entry name" value="ZP-C_dom"/>
</dbReference>
<dbReference type="SMART" id="SM00832">
    <property type="entry name" value="C8"/>
    <property type="match status" value="1"/>
</dbReference>
<feature type="domain" description="Fibronectin type-III" evidence="6">
    <location>
        <begin position="906"/>
        <end position="999"/>
    </location>
</feature>
<dbReference type="GeneID" id="109476932"/>
<dbReference type="Pfam" id="PF12248">
    <property type="entry name" value="Methyltransf_FA"/>
    <property type="match status" value="1"/>
</dbReference>
<dbReference type="InterPro" id="IPR048290">
    <property type="entry name" value="ZP_chr"/>
</dbReference>
<dbReference type="SMART" id="SM00241">
    <property type="entry name" value="ZP"/>
    <property type="match status" value="1"/>
</dbReference>
<dbReference type="PROSITE" id="PS50853">
    <property type="entry name" value="FN3"/>
    <property type="match status" value="1"/>
</dbReference>
<evidence type="ECO:0000259" key="8">
    <source>
        <dbReference type="PROSITE" id="PS51233"/>
    </source>
</evidence>
<dbReference type="PROSITE" id="PS51034">
    <property type="entry name" value="ZP_2"/>
    <property type="match status" value="1"/>
</dbReference>
<evidence type="ECO:0000256" key="3">
    <source>
        <dbReference type="SAM" id="Phobius"/>
    </source>
</evidence>
<dbReference type="InterPro" id="IPR003961">
    <property type="entry name" value="FN3_dom"/>
</dbReference>
<name>A0A6P4ZA12_BRABE</name>
<reference evidence="10" key="1">
    <citation type="submission" date="2025-08" db="UniProtKB">
        <authorList>
            <consortium name="RefSeq"/>
        </authorList>
    </citation>
    <scope>IDENTIFICATION</scope>
    <source>
        <tissue evidence="10">Gonad</tissue>
    </source>
</reference>
<dbReference type="Proteomes" id="UP000515135">
    <property type="component" value="Unplaced"/>
</dbReference>
<keyword evidence="3" id="KW-0472">Membrane</keyword>
<feature type="transmembrane region" description="Helical" evidence="3">
    <location>
        <begin position="1307"/>
        <end position="1328"/>
    </location>
</feature>
<organism evidence="9 10">
    <name type="scientific">Branchiostoma belcheri</name>
    <name type="common">Amphioxus</name>
    <dbReference type="NCBI Taxonomy" id="7741"/>
    <lineage>
        <taxon>Eukaryota</taxon>
        <taxon>Metazoa</taxon>
        <taxon>Chordata</taxon>
        <taxon>Cephalochordata</taxon>
        <taxon>Leptocardii</taxon>
        <taxon>Amphioxiformes</taxon>
        <taxon>Branchiostomatidae</taxon>
        <taxon>Branchiostoma</taxon>
    </lineage>
</organism>
<feature type="signal peptide" evidence="4">
    <location>
        <begin position="1"/>
        <end position="26"/>
    </location>
</feature>
<evidence type="ECO:0000259" key="7">
    <source>
        <dbReference type="PROSITE" id="PS51034"/>
    </source>
</evidence>
<keyword evidence="3" id="KW-1133">Transmembrane helix</keyword>
<dbReference type="Pfam" id="PF00100">
    <property type="entry name" value="Zona_pellucida"/>
    <property type="match status" value="1"/>
</dbReference>
<evidence type="ECO:0000256" key="2">
    <source>
        <dbReference type="ARBA" id="ARBA00023180"/>
    </source>
</evidence>
<dbReference type="SMART" id="SM00216">
    <property type="entry name" value="VWD"/>
    <property type="match status" value="1"/>
</dbReference>
<dbReference type="InterPro" id="IPR022041">
    <property type="entry name" value="Methyltransf_FA"/>
</dbReference>
<dbReference type="InterPro" id="IPR001846">
    <property type="entry name" value="VWF_type-D"/>
</dbReference>
<gene>
    <name evidence="10" type="primary">LOC109476932</name>
</gene>
<keyword evidence="4" id="KW-0732">Signal</keyword>
<dbReference type="Gene3D" id="3.10.100.10">
    <property type="entry name" value="Mannose-Binding Protein A, subunit A"/>
    <property type="match status" value="2"/>
</dbReference>
<feature type="domain" description="C-type lectin" evidence="5">
    <location>
        <begin position="366"/>
        <end position="482"/>
    </location>
</feature>
<dbReference type="PROSITE" id="PS50041">
    <property type="entry name" value="C_TYPE_LECTIN_2"/>
    <property type="match status" value="2"/>
</dbReference>
<feature type="domain" description="ZP" evidence="7">
    <location>
        <begin position="1004"/>
        <end position="1257"/>
    </location>
</feature>
<dbReference type="InterPro" id="IPR014853">
    <property type="entry name" value="VWF/SSPO/ZAN-like_Cys-rich_dom"/>
</dbReference>
<dbReference type="InterPro" id="IPR013783">
    <property type="entry name" value="Ig-like_fold"/>
</dbReference>
<accession>A0A6P4ZA12</accession>